<organism evidence="1 2">
    <name type="scientific">Segatella baroniae F0067</name>
    <dbReference type="NCBI Taxonomy" id="1115809"/>
    <lineage>
        <taxon>Bacteria</taxon>
        <taxon>Pseudomonadati</taxon>
        <taxon>Bacteroidota</taxon>
        <taxon>Bacteroidia</taxon>
        <taxon>Bacteroidales</taxon>
        <taxon>Prevotellaceae</taxon>
        <taxon>Segatella</taxon>
    </lineage>
</organism>
<dbReference type="InterPro" id="IPR016907">
    <property type="entry name" value="UCP029033"/>
</dbReference>
<accession>U2QGB4</accession>
<dbReference type="GO" id="GO:0006974">
    <property type="term" value="P:DNA damage response"/>
    <property type="evidence" value="ECO:0007669"/>
    <property type="project" value="TreeGrafter"/>
</dbReference>
<dbReference type="PIRSF" id="PIRSF029033">
    <property type="entry name" value="UCP029033"/>
    <property type="match status" value="1"/>
</dbReference>
<dbReference type="Proteomes" id="UP000016648">
    <property type="component" value="Unassembled WGS sequence"/>
</dbReference>
<dbReference type="AlphaFoldDB" id="U2QGB4"/>
<reference evidence="1 2" key="1">
    <citation type="submission" date="2013-08" db="EMBL/GenBank/DDBJ databases">
        <authorList>
            <person name="Durkin A.S."/>
            <person name="Haft D.R."/>
            <person name="McCorrison J."/>
            <person name="Torralba M."/>
            <person name="Gillis M."/>
            <person name="Haft D.H."/>
            <person name="Methe B."/>
            <person name="Sutton G."/>
            <person name="Nelson K.E."/>
        </authorList>
    </citation>
    <scope>NUCLEOTIDE SEQUENCE [LARGE SCALE GENOMIC DNA]</scope>
    <source>
        <strain evidence="1 2">F0067</strain>
    </source>
</reference>
<dbReference type="Gene3D" id="3.30.70.2970">
    <property type="entry name" value="Protein of unknown function (DUF541), domain 2"/>
    <property type="match status" value="1"/>
</dbReference>
<dbReference type="RefSeq" id="WP_021588602.1">
    <property type="nucleotide sequence ID" value="NZ_AWEY01000006.1"/>
</dbReference>
<gene>
    <name evidence="1" type="ORF">HMPREF9135_2199</name>
</gene>
<dbReference type="PANTHER" id="PTHR34387">
    <property type="entry name" value="SLR1258 PROTEIN"/>
    <property type="match status" value="1"/>
</dbReference>
<dbReference type="PANTHER" id="PTHR34387:SF2">
    <property type="entry name" value="SLR1258 PROTEIN"/>
    <property type="match status" value="1"/>
</dbReference>
<evidence type="ECO:0000313" key="1">
    <source>
        <dbReference type="EMBL" id="ERK40373.1"/>
    </source>
</evidence>
<evidence type="ECO:0000313" key="2">
    <source>
        <dbReference type="Proteomes" id="UP000016648"/>
    </source>
</evidence>
<dbReference type="InterPro" id="IPR052022">
    <property type="entry name" value="26kDa_periplasmic_antigen"/>
</dbReference>
<keyword evidence="2" id="KW-1185">Reference proteome</keyword>
<dbReference type="Pfam" id="PF04402">
    <property type="entry name" value="SIMPL"/>
    <property type="match status" value="1"/>
</dbReference>
<name>U2QGB4_9BACT</name>
<comment type="caution">
    <text evidence="1">The sequence shown here is derived from an EMBL/GenBank/DDBJ whole genome shotgun (WGS) entry which is preliminary data.</text>
</comment>
<protein>
    <submittedName>
        <fullName evidence="1">PF04402 family protein</fullName>
    </submittedName>
</protein>
<sequence length="246" mass="27360">MNKTKVSLAAFAGLVIIISAWLLAQGVRNFRAESPKINVTGLAEKQITSDLIVWNLTLKAKDNTRASAYNEYQRAAKVMKKYLKEQGIADSSLTTSSVDISPETRQVYNSESHQYDTYNDGYSVSQTFTVRSGNLPLVERVYQNISELYNQGLDFSSNAPLYYYTRLNDLKMEMLNKASENAYERARTIAGGSHSSIGALLTSSMGVFQIVGLNSEEEYSWGGTFNTSSKVKVASITVRTTYEVED</sequence>
<proteinExistence type="predicted"/>
<dbReference type="InterPro" id="IPR007497">
    <property type="entry name" value="SIMPL/DUF541"/>
</dbReference>
<dbReference type="PATRIC" id="fig|1115809.3.peg.222"/>
<dbReference type="EMBL" id="AWEY01000006">
    <property type="protein sequence ID" value="ERK40373.1"/>
    <property type="molecule type" value="Genomic_DNA"/>
</dbReference>